<dbReference type="Proteomes" id="UP001595445">
    <property type="component" value="Unassembled WGS sequence"/>
</dbReference>
<protein>
    <submittedName>
        <fullName evidence="2">Flavodoxin domain-containing protein</fullName>
    </submittedName>
</protein>
<dbReference type="EMBL" id="JBHRSM010000010">
    <property type="protein sequence ID" value="MFC3085489.1"/>
    <property type="molecule type" value="Genomic_DNA"/>
</dbReference>
<dbReference type="RefSeq" id="WP_197644207.1">
    <property type="nucleotide sequence ID" value="NZ_JAEACP010000011.1"/>
</dbReference>
<evidence type="ECO:0000313" key="3">
    <source>
        <dbReference type="Proteomes" id="UP001595445"/>
    </source>
</evidence>
<organism evidence="2 3">
    <name type="scientific">Tabrizicola soli</name>
    <dbReference type="NCBI Taxonomy" id="2185115"/>
    <lineage>
        <taxon>Bacteria</taxon>
        <taxon>Pseudomonadati</taxon>
        <taxon>Pseudomonadota</taxon>
        <taxon>Alphaproteobacteria</taxon>
        <taxon>Rhodobacterales</taxon>
        <taxon>Paracoccaceae</taxon>
        <taxon>Tabrizicola</taxon>
    </lineage>
</organism>
<keyword evidence="3" id="KW-1185">Reference proteome</keyword>
<name>A0ABV7DSE6_9RHOB</name>
<evidence type="ECO:0000259" key="1">
    <source>
        <dbReference type="Pfam" id="PF12724"/>
    </source>
</evidence>
<dbReference type="PANTHER" id="PTHR38030">
    <property type="entry name" value="PROTOPORPHYRINOGEN IX DEHYDROGENASE [MENAQUINONE]"/>
    <property type="match status" value="1"/>
</dbReference>
<sequence>MMLLIAYATTDGQTRKIARFAADRLAGQGHAVELLCVEDAEGLDLSRFDGAILAGSLHAGGYQKALVRFVTGARPALAAMPTLFLAVSLSAAGGDPEDWTGLRDCLKAFEDQTGWTPGRTEHVAGAFRFSEYDFFRAWAMRWIAGRKGQAVEPGRDREYTDWAALALVLDGWTAGIRGGAASAG</sequence>
<dbReference type="InterPro" id="IPR052200">
    <property type="entry name" value="Protoporphyrinogen_IX_DH"/>
</dbReference>
<reference evidence="3" key="1">
    <citation type="journal article" date="2019" name="Int. J. Syst. Evol. Microbiol.">
        <title>The Global Catalogue of Microorganisms (GCM) 10K type strain sequencing project: providing services to taxonomists for standard genome sequencing and annotation.</title>
        <authorList>
            <consortium name="The Broad Institute Genomics Platform"/>
            <consortium name="The Broad Institute Genome Sequencing Center for Infectious Disease"/>
            <person name="Wu L."/>
            <person name="Ma J."/>
        </authorList>
    </citation>
    <scope>NUCLEOTIDE SEQUENCE [LARGE SCALE GENOMIC DNA]</scope>
    <source>
        <strain evidence="3">KCTC 62102</strain>
    </source>
</reference>
<dbReference type="Gene3D" id="3.40.50.360">
    <property type="match status" value="1"/>
</dbReference>
<gene>
    <name evidence="2" type="ORF">ACFOD6_05440</name>
</gene>
<feature type="domain" description="Flavodoxin" evidence="1">
    <location>
        <begin position="4"/>
        <end position="144"/>
    </location>
</feature>
<accession>A0ABV7DSE6</accession>
<proteinExistence type="predicted"/>
<comment type="caution">
    <text evidence="2">The sequence shown here is derived from an EMBL/GenBank/DDBJ whole genome shotgun (WGS) entry which is preliminary data.</text>
</comment>
<dbReference type="InterPro" id="IPR026816">
    <property type="entry name" value="Flavodoxin_dom"/>
</dbReference>
<evidence type="ECO:0000313" key="2">
    <source>
        <dbReference type="EMBL" id="MFC3085489.1"/>
    </source>
</evidence>
<dbReference type="SUPFAM" id="SSF52218">
    <property type="entry name" value="Flavoproteins"/>
    <property type="match status" value="1"/>
</dbReference>
<dbReference type="Pfam" id="PF12724">
    <property type="entry name" value="Flavodoxin_5"/>
    <property type="match status" value="1"/>
</dbReference>
<dbReference type="PANTHER" id="PTHR38030:SF2">
    <property type="entry name" value="PROTOPORPHYRINOGEN IX DEHYDROGENASE [QUINONE]"/>
    <property type="match status" value="1"/>
</dbReference>
<dbReference type="InterPro" id="IPR029039">
    <property type="entry name" value="Flavoprotein-like_sf"/>
</dbReference>